<evidence type="ECO:0000256" key="7">
    <source>
        <dbReference type="RuleBase" id="RU361183"/>
    </source>
</evidence>
<feature type="active site" evidence="6">
    <location>
        <position position="163"/>
    </location>
</feature>
<evidence type="ECO:0000313" key="10">
    <source>
        <dbReference type="EMBL" id="CAF1213522.1"/>
    </source>
</evidence>
<name>A0A815GTE0_9BILA</name>
<reference evidence="11" key="1">
    <citation type="submission" date="2021-02" db="EMBL/GenBank/DDBJ databases">
        <authorList>
            <person name="Nowell W R."/>
        </authorList>
    </citation>
    <scope>NUCLEOTIDE SEQUENCE</scope>
</reference>
<dbReference type="PANTHER" id="PTHR10127">
    <property type="entry name" value="DISCOIDIN, CUB, EGF, LAMININ , AND ZINC METALLOPROTEASE DOMAIN CONTAINING"/>
    <property type="match status" value="1"/>
</dbReference>
<dbReference type="InterPro" id="IPR024079">
    <property type="entry name" value="MetalloPept_cat_dom_sf"/>
</dbReference>
<dbReference type="Gene3D" id="3.40.390.10">
    <property type="entry name" value="Collagenase (Catalytic Domain)"/>
    <property type="match status" value="1"/>
</dbReference>
<comment type="caution">
    <text evidence="11">The sequence shown here is derived from an EMBL/GenBank/DDBJ whole genome shotgun (WGS) entry which is preliminary data.</text>
</comment>
<dbReference type="InterPro" id="IPR006026">
    <property type="entry name" value="Peptidase_Metallo"/>
</dbReference>
<evidence type="ECO:0000313" key="13">
    <source>
        <dbReference type="Proteomes" id="UP000663870"/>
    </source>
</evidence>
<evidence type="ECO:0000313" key="12">
    <source>
        <dbReference type="EMBL" id="CAF3938363.1"/>
    </source>
</evidence>
<feature type="binding site" evidence="6">
    <location>
        <position position="172"/>
    </location>
    <ligand>
        <name>Zn(2+)</name>
        <dbReference type="ChEBI" id="CHEBI:29105"/>
        <note>catalytic</note>
    </ligand>
</feature>
<evidence type="ECO:0000313" key="9">
    <source>
        <dbReference type="EMBL" id="CAF1116197.1"/>
    </source>
</evidence>
<evidence type="ECO:0000256" key="3">
    <source>
        <dbReference type="ARBA" id="ARBA00022801"/>
    </source>
</evidence>
<dbReference type="GO" id="GO:0008270">
    <property type="term" value="F:zinc ion binding"/>
    <property type="evidence" value="ECO:0007669"/>
    <property type="project" value="UniProtKB-UniRule"/>
</dbReference>
<dbReference type="Proteomes" id="UP000663874">
    <property type="component" value="Unassembled WGS sequence"/>
</dbReference>
<dbReference type="PANTHER" id="PTHR10127:SF780">
    <property type="entry name" value="METALLOENDOPEPTIDASE"/>
    <property type="match status" value="1"/>
</dbReference>
<dbReference type="Proteomes" id="UP000663870">
    <property type="component" value="Unassembled WGS sequence"/>
</dbReference>
<dbReference type="EMBL" id="CAJNOL010001354">
    <property type="protein sequence ID" value="CAF1342257.1"/>
    <property type="molecule type" value="Genomic_DNA"/>
</dbReference>
<evidence type="ECO:0000259" key="8">
    <source>
        <dbReference type="PROSITE" id="PS51864"/>
    </source>
</evidence>
<comment type="cofactor">
    <cofactor evidence="6 7">
        <name>Zn(2+)</name>
        <dbReference type="ChEBI" id="CHEBI:29105"/>
    </cofactor>
    <text evidence="6 7">Binds 1 zinc ion per subunit.</text>
</comment>
<dbReference type="AlphaFoldDB" id="A0A815GTE0"/>
<evidence type="ECO:0000256" key="5">
    <source>
        <dbReference type="ARBA" id="ARBA00023049"/>
    </source>
</evidence>
<keyword evidence="7" id="KW-0732">Signal</keyword>
<dbReference type="Proteomes" id="UP000663889">
    <property type="component" value="Unassembled WGS sequence"/>
</dbReference>
<dbReference type="EC" id="3.4.24.-" evidence="7"/>
<protein>
    <recommendedName>
        <fullName evidence="7">Metalloendopeptidase</fullName>
        <ecNumber evidence="7">3.4.24.-</ecNumber>
    </recommendedName>
</protein>
<dbReference type="PROSITE" id="PS51864">
    <property type="entry name" value="ASTACIN"/>
    <property type="match status" value="1"/>
</dbReference>
<feature type="chain" id="PRO_5035957090" description="Metalloendopeptidase" evidence="7">
    <location>
        <begin position="19"/>
        <end position="266"/>
    </location>
</feature>
<evidence type="ECO:0000313" key="11">
    <source>
        <dbReference type="EMBL" id="CAF1342257.1"/>
    </source>
</evidence>
<accession>A0A815GTE0</accession>
<dbReference type="GO" id="GO:0006508">
    <property type="term" value="P:proteolysis"/>
    <property type="evidence" value="ECO:0007669"/>
    <property type="project" value="UniProtKB-KW"/>
</dbReference>
<proteinExistence type="predicted"/>
<gene>
    <name evidence="12" type="ORF">FNK824_LOCUS22534</name>
    <name evidence="11" type="ORF">JXQ802_LOCUS31641</name>
    <name evidence="9" type="ORF">PYM288_LOCUS20450</name>
    <name evidence="10" type="ORF">SEV965_LOCUS21799</name>
</gene>
<organism evidence="11 13">
    <name type="scientific">Rotaria sordida</name>
    <dbReference type="NCBI Taxonomy" id="392033"/>
    <lineage>
        <taxon>Eukaryota</taxon>
        <taxon>Metazoa</taxon>
        <taxon>Spiralia</taxon>
        <taxon>Gnathifera</taxon>
        <taxon>Rotifera</taxon>
        <taxon>Eurotatoria</taxon>
        <taxon>Bdelloidea</taxon>
        <taxon>Philodinida</taxon>
        <taxon>Philodinidae</taxon>
        <taxon>Rotaria</taxon>
    </lineage>
</organism>
<dbReference type="CDD" id="cd04280">
    <property type="entry name" value="ZnMc_astacin_like"/>
    <property type="match status" value="1"/>
</dbReference>
<keyword evidence="1 6" id="KW-0645">Protease</keyword>
<keyword evidence="3 6" id="KW-0378">Hydrolase</keyword>
<evidence type="ECO:0000256" key="2">
    <source>
        <dbReference type="ARBA" id="ARBA00022723"/>
    </source>
</evidence>
<keyword evidence="13" id="KW-1185">Reference proteome</keyword>
<feature type="domain" description="Peptidase M12A" evidence="8">
    <location>
        <begin position="59"/>
        <end position="265"/>
    </location>
</feature>
<dbReference type="SMART" id="SM00235">
    <property type="entry name" value="ZnMc"/>
    <property type="match status" value="1"/>
</dbReference>
<keyword evidence="4 6" id="KW-0862">Zinc</keyword>
<dbReference type="Pfam" id="PF01400">
    <property type="entry name" value="Astacin"/>
    <property type="match status" value="1"/>
</dbReference>
<sequence>MSFQTLIVFSLCFCVVFNTPIPNSVENEIDYEWLGGGFEGDMIFPDGFDPTIESTGRGVAIYGPRRWSKNVIPYDMSLITNAGHRNMIESAMATLVNITSSPISGQTTHKPCFTFRPALPKESNVLKIQYGTGCSATVGFSFAQKIMTLAYPGCFHSGIIQHELMHVLGFYHEQSRPDRDTYVTINRANIQSGHEHNFNKYKWDNTVFNQNTAYDFNSIMHYGSNFFSSNGQATITPNVPGARIGQRDHLSPIDIAEIRSFYGCAD</sequence>
<keyword evidence="2 6" id="KW-0479">Metal-binding</keyword>
<evidence type="ECO:0000256" key="1">
    <source>
        <dbReference type="ARBA" id="ARBA00022670"/>
    </source>
</evidence>
<keyword evidence="5 6" id="KW-0482">Metalloprotease</keyword>
<dbReference type="SUPFAM" id="SSF55486">
    <property type="entry name" value="Metalloproteases ('zincins'), catalytic domain"/>
    <property type="match status" value="1"/>
</dbReference>
<evidence type="ECO:0000256" key="6">
    <source>
        <dbReference type="PROSITE-ProRule" id="PRU01211"/>
    </source>
</evidence>
<feature type="binding site" evidence="6">
    <location>
        <position position="162"/>
    </location>
    <ligand>
        <name>Zn(2+)</name>
        <dbReference type="ChEBI" id="CHEBI:29105"/>
        <note>catalytic</note>
    </ligand>
</feature>
<feature type="binding site" evidence="6">
    <location>
        <position position="166"/>
    </location>
    <ligand>
        <name>Zn(2+)</name>
        <dbReference type="ChEBI" id="CHEBI:29105"/>
        <note>catalytic</note>
    </ligand>
</feature>
<dbReference type="InterPro" id="IPR034035">
    <property type="entry name" value="Astacin-like_dom"/>
</dbReference>
<dbReference type="EMBL" id="CAJOBE010004582">
    <property type="protein sequence ID" value="CAF3938363.1"/>
    <property type="molecule type" value="Genomic_DNA"/>
</dbReference>
<dbReference type="PRINTS" id="PR00480">
    <property type="entry name" value="ASTACIN"/>
</dbReference>
<dbReference type="Proteomes" id="UP000663854">
    <property type="component" value="Unassembled WGS sequence"/>
</dbReference>
<dbReference type="InterPro" id="IPR001506">
    <property type="entry name" value="Peptidase_M12A"/>
</dbReference>
<feature type="signal peptide" evidence="7">
    <location>
        <begin position="1"/>
        <end position="18"/>
    </location>
</feature>
<dbReference type="GO" id="GO:0004222">
    <property type="term" value="F:metalloendopeptidase activity"/>
    <property type="evidence" value="ECO:0007669"/>
    <property type="project" value="UniProtKB-UniRule"/>
</dbReference>
<evidence type="ECO:0000256" key="4">
    <source>
        <dbReference type="ARBA" id="ARBA00022833"/>
    </source>
</evidence>
<comment type="caution">
    <text evidence="6">Lacks conserved residue(s) required for the propagation of feature annotation.</text>
</comment>
<dbReference type="EMBL" id="CAJNOU010001499">
    <property type="protein sequence ID" value="CAF1213522.1"/>
    <property type="molecule type" value="Genomic_DNA"/>
</dbReference>
<dbReference type="EMBL" id="CAJNOH010000746">
    <property type="protein sequence ID" value="CAF1116197.1"/>
    <property type="molecule type" value="Genomic_DNA"/>
</dbReference>